<dbReference type="Proteomes" id="UP000016930">
    <property type="component" value="Unassembled WGS sequence"/>
</dbReference>
<dbReference type="AlphaFoldDB" id="M2Q5E6"/>
<keyword evidence="2" id="KW-1185">Reference proteome</keyword>
<protein>
    <submittedName>
        <fullName evidence="1">Uncharacterized protein</fullName>
    </submittedName>
</protein>
<evidence type="ECO:0000313" key="2">
    <source>
        <dbReference type="Proteomes" id="UP000016930"/>
    </source>
</evidence>
<accession>M2Q5E6</accession>
<name>M2Q5E6_CERS8</name>
<evidence type="ECO:0000313" key="1">
    <source>
        <dbReference type="EMBL" id="EMD32028.1"/>
    </source>
</evidence>
<organism evidence="1 2">
    <name type="scientific">Ceriporiopsis subvermispora (strain B)</name>
    <name type="common">White-rot fungus</name>
    <name type="synonym">Gelatoporia subvermispora</name>
    <dbReference type="NCBI Taxonomy" id="914234"/>
    <lineage>
        <taxon>Eukaryota</taxon>
        <taxon>Fungi</taxon>
        <taxon>Dikarya</taxon>
        <taxon>Basidiomycota</taxon>
        <taxon>Agaricomycotina</taxon>
        <taxon>Agaricomycetes</taxon>
        <taxon>Polyporales</taxon>
        <taxon>Gelatoporiaceae</taxon>
        <taxon>Gelatoporia</taxon>
    </lineage>
</organism>
<gene>
    <name evidence="1" type="ORF">CERSUDRAFT_77630</name>
</gene>
<dbReference type="HOGENOM" id="CLU_1408582_0_0_1"/>
<proteinExistence type="predicted"/>
<reference evidence="1 2" key="1">
    <citation type="journal article" date="2012" name="Proc. Natl. Acad. Sci. U.S.A.">
        <title>Comparative genomics of Ceriporiopsis subvermispora and Phanerochaete chrysosporium provide insight into selective ligninolysis.</title>
        <authorList>
            <person name="Fernandez-Fueyo E."/>
            <person name="Ruiz-Duenas F.J."/>
            <person name="Ferreira P."/>
            <person name="Floudas D."/>
            <person name="Hibbett D.S."/>
            <person name="Canessa P."/>
            <person name="Larrondo L.F."/>
            <person name="James T.Y."/>
            <person name="Seelenfreund D."/>
            <person name="Lobos S."/>
            <person name="Polanco R."/>
            <person name="Tello M."/>
            <person name="Honda Y."/>
            <person name="Watanabe T."/>
            <person name="Watanabe T."/>
            <person name="Ryu J.S."/>
            <person name="Kubicek C.P."/>
            <person name="Schmoll M."/>
            <person name="Gaskell J."/>
            <person name="Hammel K.E."/>
            <person name="St John F.J."/>
            <person name="Vanden Wymelenberg A."/>
            <person name="Sabat G."/>
            <person name="Splinter BonDurant S."/>
            <person name="Syed K."/>
            <person name="Yadav J.S."/>
            <person name="Doddapaneni H."/>
            <person name="Subramanian V."/>
            <person name="Lavin J.L."/>
            <person name="Oguiza J.A."/>
            <person name="Perez G."/>
            <person name="Pisabarro A.G."/>
            <person name="Ramirez L."/>
            <person name="Santoyo F."/>
            <person name="Master E."/>
            <person name="Coutinho P.M."/>
            <person name="Henrissat B."/>
            <person name="Lombard V."/>
            <person name="Magnuson J.K."/>
            <person name="Kuees U."/>
            <person name="Hori C."/>
            <person name="Igarashi K."/>
            <person name="Samejima M."/>
            <person name="Held B.W."/>
            <person name="Barry K.W."/>
            <person name="LaButti K.M."/>
            <person name="Lapidus A."/>
            <person name="Lindquist E.A."/>
            <person name="Lucas S.M."/>
            <person name="Riley R."/>
            <person name="Salamov A.A."/>
            <person name="Hoffmeister D."/>
            <person name="Schwenk D."/>
            <person name="Hadar Y."/>
            <person name="Yarden O."/>
            <person name="de Vries R.P."/>
            <person name="Wiebenga A."/>
            <person name="Stenlid J."/>
            <person name="Eastwood D."/>
            <person name="Grigoriev I.V."/>
            <person name="Berka R.M."/>
            <person name="Blanchette R.A."/>
            <person name="Kersten P."/>
            <person name="Martinez A.T."/>
            <person name="Vicuna R."/>
            <person name="Cullen D."/>
        </authorList>
    </citation>
    <scope>NUCLEOTIDE SEQUENCE [LARGE SCALE GENOMIC DNA]</scope>
    <source>
        <strain evidence="1 2">B</strain>
    </source>
</reference>
<sequence>MRNTPELGQALHGFVKTSLQNWLHDSEAWEYVQYVSMLGHVDNCAKISEWYRAGQSTVLDWNNGPDDGTVASLEAIFVKRAKEIVEEAAQSPDKFSAEERARIKVWEKKGYTPEDEEGEMVRVDEVKNEEVTGDLRSGQHILVSARVMTCYCSERRGNRAVSEHVESLLQVSLRCSAREKESKMNRDRRRKAT</sequence>
<dbReference type="EMBL" id="KB445813">
    <property type="protein sequence ID" value="EMD32028.1"/>
    <property type="molecule type" value="Genomic_DNA"/>
</dbReference>